<dbReference type="RefSeq" id="WP_143912949.1">
    <property type="nucleotide sequence ID" value="NZ_VLNT01000005.1"/>
</dbReference>
<gene>
    <name evidence="3" type="ORF">FNM00_08145</name>
</gene>
<keyword evidence="1" id="KW-1133">Transmembrane helix</keyword>
<dbReference type="Proteomes" id="UP000316988">
    <property type="component" value="Unassembled WGS sequence"/>
</dbReference>
<feature type="chain" id="PRO_5022229756" description="Secreted protein" evidence="2">
    <location>
        <begin position="28"/>
        <end position="88"/>
    </location>
</feature>
<keyword evidence="1" id="KW-0812">Transmembrane</keyword>
<comment type="caution">
    <text evidence="3">The sequence shown here is derived from an EMBL/GenBank/DDBJ whole genome shotgun (WGS) entry which is preliminary data.</text>
</comment>
<feature type="signal peptide" evidence="2">
    <location>
        <begin position="1"/>
        <end position="27"/>
    </location>
</feature>
<keyword evidence="2" id="KW-0732">Signal</keyword>
<evidence type="ECO:0000313" key="3">
    <source>
        <dbReference type="EMBL" id="TSD63576.1"/>
    </source>
</evidence>
<keyword evidence="4" id="KW-1185">Reference proteome</keyword>
<dbReference type="OrthoDB" id="3748118at2"/>
<proteinExistence type="predicted"/>
<feature type="transmembrane region" description="Helical" evidence="1">
    <location>
        <begin position="43"/>
        <end position="63"/>
    </location>
</feature>
<sequence length="88" mass="9070">MSLVRAFTTLVAAVAAVLVATAGPAAASTAPFTWEQGESLSTLYVVGIFAGVPLALFVVIWIFGAATARNNYVPPAPSTEVEKADAHH</sequence>
<dbReference type="AlphaFoldDB" id="A0A554SB61"/>
<reference evidence="3 4" key="1">
    <citation type="submission" date="2019-07" db="EMBL/GenBank/DDBJ databases">
        <authorList>
            <person name="Zhao L.H."/>
        </authorList>
    </citation>
    <scope>NUCLEOTIDE SEQUENCE [LARGE SCALE GENOMIC DNA]</scope>
    <source>
        <strain evidence="3 4">Co35</strain>
    </source>
</reference>
<name>A0A554SB61_9ACTN</name>
<evidence type="ECO:0000313" key="4">
    <source>
        <dbReference type="Proteomes" id="UP000316988"/>
    </source>
</evidence>
<evidence type="ECO:0000256" key="2">
    <source>
        <dbReference type="SAM" id="SignalP"/>
    </source>
</evidence>
<organism evidence="3 4">
    <name type="scientific">Aeromicrobium piscarium</name>
    <dbReference type="NCBI Taxonomy" id="2590901"/>
    <lineage>
        <taxon>Bacteria</taxon>
        <taxon>Bacillati</taxon>
        <taxon>Actinomycetota</taxon>
        <taxon>Actinomycetes</taxon>
        <taxon>Propionibacteriales</taxon>
        <taxon>Nocardioidaceae</taxon>
        <taxon>Aeromicrobium</taxon>
    </lineage>
</organism>
<keyword evidence="1" id="KW-0472">Membrane</keyword>
<evidence type="ECO:0008006" key="5">
    <source>
        <dbReference type="Google" id="ProtNLM"/>
    </source>
</evidence>
<dbReference type="EMBL" id="VLNT01000005">
    <property type="protein sequence ID" value="TSD63576.1"/>
    <property type="molecule type" value="Genomic_DNA"/>
</dbReference>
<accession>A0A554SB61</accession>
<protein>
    <recommendedName>
        <fullName evidence="5">Secreted protein</fullName>
    </recommendedName>
</protein>
<evidence type="ECO:0000256" key="1">
    <source>
        <dbReference type="SAM" id="Phobius"/>
    </source>
</evidence>